<dbReference type="AlphaFoldDB" id="A0A8J7CG17"/>
<comment type="caution">
    <text evidence="2">The sequence shown here is derived from an EMBL/GenBank/DDBJ whole genome shotgun (WGS) entry which is preliminary data.</text>
</comment>
<name>A0A8J7CG17_9CYAN</name>
<dbReference type="InterPro" id="IPR013022">
    <property type="entry name" value="Xyl_isomerase-like_TIM-brl"/>
</dbReference>
<evidence type="ECO:0000259" key="1">
    <source>
        <dbReference type="Pfam" id="PF01261"/>
    </source>
</evidence>
<dbReference type="PANTHER" id="PTHR12110:SF41">
    <property type="entry name" value="INOSOSE DEHYDRATASE"/>
    <property type="match status" value="1"/>
</dbReference>
<dbReference type="Pfam" id="PF01261">
    <property type="entry name" value="AP_endonuc_2"/>
    <property type="match status" value="1"/>
</dbReference>
<dbReference type="InterPro" id="IPR036237">
    <property type="entry name" value="Xyl_isomerase-like_sf"/>
</dbReference>
<dbReference type="EMBL" id="JACXAE010000084">
    <property type="protein sequence ID" value="MBD2775725.1"/>
    <property type="molecule type" value="Genomic_DNA"/>
</dbReference>
<organism evidence="2 3">
    <name type="scientific">Iningainema tapete BLCC-T55</name>
    <dbReference type="NCBI Taxonomy" id="2748662"/>
    <lineage>
        <taxon>Bacteria</taxon>
        <taxon>Bacillati</taxon>
        <taxon>Cyanobacteriota</taxon>
        <taxon>Cyanophyceae</taxon>
        <taxon>Nostocales</taxon>
        <taxon>Scytonemataceae</taxon>
        <taxon>Iningainema tapete</taxon>
    </lineage>
</organism>
<accession>A0A8J7CG17</accession>
<sequence length="289" mass="32803">MELYLSLSAYGGVTTREALTVFWEAGIRYVELAIGSIPDTDAVQAIEDFRQQGMVYRAHHAFVWSARHHPFNLAEPQDWKYFQRLTDWLASHGITAYSVHGGDFLTTSDRSSAYAKFLENVHCLHQLCQERGIVLGVETMYPTLPTSSKKYLLDNAEEVAQFCQDAPEIKLVVDLAHLNIWHHRSLQSLEQLLELPSERLLEIHISDNDGRRDIHSRITPQTWWVSQIAKFPTGVPIVLESRLNRLPVSVVQQEYKHIAALISTQDVAIMSHGKSIGTILHGKSSTQHK</sequence>
<keyword evidence="3" id="KW-1185">Reference proteome</keyword>
<reference evidence="2" key="1">
    <citation type="submission" date="2020-09" db="EMBL/GenBank/DDBJ databases">
        <title>Iningainema tapete sp. nov. (Scytonemataceae, Cyanobacteria) from greenhouses in central Florida (USA) produces two types of nodularin with biosynthetic potential for microcystin-LR and anabaenopeptins.</title>
        <authorList>
            <person name="Berthold D.E."/>
            <person name="Lefler F.W."/>
            <person name="Huang I.-S."/>
            <person name="Abdulla H."/>
            <person name="Zimba P.V."/>
            <person name="Laughinghouse H.D. IV."/>
        </authorList>
    </citation>
    <scope>NUCLEOTIDE SEQUENCE</scope>
    <source>
        <strain evidence="2">BLCCT55</strain>
    </source>
</reference>
<dbReference type="RefSeq" id="WP_190834517.1">
    <property type="nucleotide sequence ID" value="NZ_CAWPPI010000084.1"/>
</dbReference>
<evidence type="ECO:0000313" key="2">
    <source>
        <dbReference type="EMBL" id="MBD2775725.1"/>
    </source>
</evidence>
<proteinExistence type="predicted"/>
<dbReference type="Gene3D" id="3.20.20.150">
    <property type="entry name" value="Divalent-metal-dependent TIM barrel enzymes"/>
    <property type="match status" value="1"/>
</dbReference>
<dbReference type="SUPFAM" id="SSF51658">
    <property type="entry name" value="Xylose isomerase-like"/>
    <property type="match status" value="1"/>
</dbReference>
<dbReference type="Proteomes" id="UP000629098">
    <property type="component" value="Unassembled WGS sequence"/>
</dbReference>
<gene>
    <name evidence="2" type="ORF">ICL16_27620</name>
</gene>
<dbReference type="PANTHER" id="PTHR12110">
    <property type="entry name" value="HYDROXYPYRUVATE ISOMERASE"/>
    <property type="match status" value="1"/>
</dbReference>
<evidence type="ECO:0000313" key="3">
    <source>
        <dbReference type="Proteomes" id="UP000629098"/>
    </source>
</evidence>
<protein>
    <submittedName>
        <fullName evidence="2">TIM barrel protein</fullName>
    </submittedName>
</protein>
<feature type="domain" description="Xylose isomerase-like TIM barrel" evidence="1">
    <location>
        <begin position="24"/>
        <end position="215"/>
    </location>
</feature>
<dbReference type="InterPro" id="IPR050312">
    <property type="entry name" value="IolE/XylAMocC-like"/>
</dbReference>